<evidence type="ECO:0000259" key="6">
    <source>
        <dbReference type="PROSITE" id="PS50026"/>
    </source>
</evidence>
<dbReference type="SMART" id="SM00179">
    <property type="entry name" value="EGF_CA"/>
    <property type="match status" value="3"/>
</dbReference>
<dbReference type="EMBL" id="WHWB01031296">
    <property type="protein sequence ID" value="KAJ7428124.1"/>
    <property type="molecule type" value="Genomic_DNA"/>
</dbReference>
<keyword evidence="4 5" id="KW-1015">Disulfide bond</keyword>
<protein>
    <recommendedName>
        <fullName evidence="6">EGF-like domain-containing protein</fullName>
    </recommendedName>
</protein>
<gene>
    <name evidence="9" type="ORF">WISP_01844</name>
    <name evidence="8" type="ORF">WISP_01912</name>
    <name evidence="7" type="ORF">WISP_111433</name>
</gene>
<dbReference type="PRINTS" id="PR00010">
    <property type="entry name" value="EGFBLOOD"/>
</dbReference>
<evidence type="ECO:0000313" key="10">
    <source>
        <dbReference type="Proteomes" id="UP001145742"/>
    </source>
</evidence>
<dbReference type="EMBL" id="WHWB01031387">
    <property type="protein sequence ID" value="KAJ7428095.1"/>
    <property type="molecule type" value="Genomic_DNA"/>
</dbReference>
<dbReference type="InterPro" id="IPR009030">
    <property type="entry name" value="Growth_fac_rcpt_cys_sf"/>
</dbReference>
<dbReference type="PROSITE" id="PS00010">
    <property type="entry name" value="ASX_HYDROXYL"/>
    <property type="match status" value="3"/>
</dbReference>
<accession>A0ABQ9DUX2</accession>
<comment type="caution">
    <text evidence="8">The sequence shown here is derived from an EMBL/GenBank/DDBJ whole genome shotgun (WGS) entry which is preliminary data.</text>
</comment>
<dbReference type="Gene3D" id="2.10.25.10">
    <property type="entry name" value="Laminin"/>
    <property type="match status" value="3"/>
</dbReference>
<comment type="caution">
    <text evidence="5">Lacks conserved residue(s) required for the propagation of feature annotation.</text>
</comment>
<organism evidence="8 10">
    <name type="scientific">Willisornis vidua</name>
    <name type="common">Xingu scale-backed antbird</name>
    <dbReference type="NCBI Taxonomy" id="1566151"/>
    <lineage>
        <taxon>Eukaryota</taxon>
        <taxon>Metazoa</taxon>
        <taxon>Chordata</taxon>
        <taxon>Craniata</taxon>
        <taxon>Vertebrata</taxon>
        <taxon>Euteleostomi</taxon>
        <taxon>Archelosauria</taxon>
        <taxon>Archosauria</taxon>
        <taxon>Dinosauria</taxon>
        <taxon>Saurischia</taxon>
        <taxon>Theropoda</taxon>
        <taxon>Coelurosauria</taxon>
        <taxon>Aves</taxon>
        <taxon>Neognathae</taxon>
        <taxon>Neoaves</taxon>
        <taxon>Telluraves</taxon>
        <taxon>Australaves</taxon>
        <taxon>Passeriformes</taxon>
        <taxon>Thamnophilidae</taxon>
        <taxon>Willisornis</taxon>
    </lineage>
</organism>
<feature type="disulfide bond" evidence="5">
    <location>
        <begin position="108"/>
        <end position="117"/>
    </location>
</feature>
<evidence type="ECO:0000256" key="3">
    <source>
        <dbReference type="ARBA" id="ARBA00022737"/>
    </source>
</evidence>
<evidence type="ECO:0000313" key="9">
    <source>
        <dbReference type="EMBL" id="KAJ7428124.1"/>
    </source>
</evidence>
<dbReference type="SUPFAM" id="SSF57184">
    <property type="entry name" value="Growth factor receptor domain"/>
    <property type="match status" value="1"/>
</dbReference>
<keyword evidence="2" id="KW-0732">Signal</keyword>
<dbReference type="InterPro" id="IPR000152">
    <property type="entry name" value="EGF-type_Asp/Asn_hydroxyl_site"/>
</dbReference>
<dbReference type="InterPro" id="IPR000742">
    <property type="entry name" value="EGF"/>
</dbReference>
<dbReference type="InterPro" id="IPR018097">
    <property type="entry name" value="EGF_Ca-bd_CS"/>
</dbReference>
<evidence type="ECO:0000313" key="7">
    <source>
        <dbReference type="EMBL" id="KAJ7409953.1"/>
    </source>
</evidence>
<dbReference type="Proteomes" id="UP001145742">
    <property type="component" value="Unassembled WGS sequence"/>
</dbReference>
<dbReference type="PROSITE" id="PS00022">
    <property type="entry name" value="EGF_1"/>
    <property type="match status" value="2"/>
</dbReference>
<keyword evidence="3" id="KW-0677">Repeat</keyword>
<dbReference type="InterPro" id="IPR001881">
    <property type="entry name" value="EGF-like_Ca-bd_dom"/>
</dbReference>
<dbReference type="SMART" id="SM00181">
    <property type="entry name" value="EGF"/>
    <property type="match status" value="3"/>
</dbReference>
<dbReference type="Pfam" id="PF00008">
    <property type="entry name" value="EGF"/>
    <property type="match status" value="3"/>
</dbReference>
<feature type="domain" description="EGF-like" evidence="6">
    <location>
        <begin position="120"/>
        <end position="156"/>
    </location>
</feature>
<name>A0ABQ9DUX2_9PASS</name>
<feature type="domain" description="EGF-like" evidence="6">
    <location>
        <begin position="44"/>
        <end position="80"/>
    </location>
</feature>
<dbReference type="PROSITE" id="PS50026">
    <property type="entry name" value="EGF_3"/>
    <property type="match status" value="3"/>
</dbReference>
<proteinExistence type="predicted"/>
<keyword evidence="1 5" id="KW-0245">EGF-like domain</keyword>
<reference evidence="8" key="1">
    <citation type="submission" date="2019-10" db="EMBL/GenBank/DDBJ databases">
        <authorList>
            <person name="Soares A.E.R."/>
            <person name="Aleixo A."/>
            <person name="Schneider P."/>
            <person name="Miyaki C.Y."/>
            <person name="Schneider M.P."/>
            <person name="Mello C."/>
            <person name="Vasconcelos A.T.R."/>
        </authorList>
    </citation>
    <scope>NUCLEOTIDE SEQUENCE</scope>
    <source>
        <tissue evidence="8">Muscle</tissue>
    </source>
</reference>
<dbReference type="EMBL" id="WHWB01034439">
    <property type="protein sequence ID" value="KAJ7409953.1"/>
    <property type="molecule type" value="Genomic_DNA"/>
</dbReference>
<evidence type="ECO:0000256" key="4">
    <source>
        <dbReference type="ARBA" id="ARBA00023157"/>
    </source>
</evidence>
<dbReference type="PANTHER" id="PTHR12916">
    <property type="entry name" value="CYTOCHROME C OXIDASE POLYPEPTIDE VIC-2"/>
    <property type="match status" value="1"/>
</dbReference>
<evidence type="ECO:0000313" key="8">
    <source>
        <dbReference type="EMBL" id="KAJ7428095.1"/>
    </source>
</evidence>
<dbReference type="CDD" id="cd00054">
    <property type="entry name" value="EGF_CA"/>
    <property type="match status" value="3"/>
</dbReference>
<evidence type="ECO:0000256" key="2">
    <source>
        <dbReference type="ARBA" id="ARBA00022729"/>
    </source>
</evidence>
<dbReference type="PROSITE" id="PS01187">
    <property type="entry name" value="EGF_CA"/>
    <property type="match status" value="2"/>
</dbReference>
<dbReference type="PROSITE" id="PS01186">
    <property type="entry name" value="EGF_2"/>
    <property type="match status" value="2"/>
</dbReference>
<keyword evidence="10" id="KW-1185">Reference proteome</keyword>
<sequence length="177" mass="19104">MASAQGPSPFSELFFGRLLSILYISYIVMPKTALSIQGHNCEIEVDECLSDPCHNGATCVDHLNAFSCICQDGFEGKTCEANINECHSSPCLHNASCADLIGGYECICLPGFTGARCETDIDECASFPCKNGATCIDRPGNYFCQCVAPFKVDEGKVVDVFYLDLSKAFDTVSCGFL</sequence>
<evidence type="ECO:0000256" key="1">
    <source>
        <dbReference type="ARBA" id="ARBA00022536"/>
    </source>
</evidence>
<feature type="disulfide bond" evidence="5">
    <location>
        <begin position="70"/>
        <end position="79"/>
    </location>
</feature>
<feature type="domain" description="EGF-like" evidence="6">
    <location>
        <begin position="82"/>
        <end position="118"/>
    </location>
</feature>
<evidence type="ECO:0000256" key="5">
    <source>
        <dbReference type="PROSITE-ProRule" id="PRU00076"/>
    </source>
</evidence>
<dbReference type="PANTHER" id="PTHR12916:SF4">
    <property type="entry name" value="UNINFLATABLE, ISOFORM C"/>
    <property type="match status" value="1"/>
</dbReference>